<protein>
    <submittedName>
        <fullName evidence="2">Uncharacterized protein</fullName>
    </submittedName>
</protein>
<organism evidence="2 3">
    <name type="scientific">Sphingomonas mollis</name>
    <dbReference type="NCBI Taxonomy" id="2795726"/>
    <lineage>
        <taxon>Bacteria</taxon>
        <taxon>Pseudomonadati</taxon>
        <taxon>Pseudomonadota</taxon>
        <taxon>Alphaproteobacteria</taxon>
        <taxon>Sphingomonadales</taxon>
        <taxon>Sphingomonadaceae</taxon>
        <taxon>Sphingomonas</taxon>
    </lineage>
</organism>
<dbReference type="EMBL" id="JAELXS010000001">
    <property type="protein sequence ID" value="MBJ6120589.1"/>
    <property type="molecule type" value="Genomic_DNA"/>
</dbReference>
<keyword evidence="3" id="KW-1185">Reference proteome</keyword>
<evidence type="ECO:0000313" key="2">
    <source>
        <dbReference type="EMBL" id="MBJ6120589.1"/>
    </source>
</evidence>
<sequence>MLFPTKEKVEREVDALLTRFERIEQRADFNVNESSKFASVLGPNEIAEKILRNARSIIENLHEAGAQARFGLRPIRAIANDLPAVAKVASEYSGILDNMDFTRKSGQVN</sequence>
<comment type="caution">
    <text evidence="2">The sequence shown here is derived from an EMBL/GenBank/DDBJ whole genome shotgun (WGS) entry which is preliminary data.</text>
</comment>
<dbReference type="RefSeq" id="WP_199034565.1">
    <property type="nucleotide sequence ID" value="NZ_JAELXS010000001.1"/>
</dbReference>
<reference evidence="3" key="1">
    <citation type="submission" date="2020-12" db="EMBL/GenBank/DDBJ databases">
        <title>Hymenobacter sp.</title>
        <authorList>
            <person name="Kim M.K."/>
        </authorList>
    </citation>
    <scope>NUCLEOTIDE SEQUENCE [LARGE SCALE GENOMIC DNA]</scope>
    <source>
        <strain evidence="3">BT553</strain>
    </source>
</reference>
<keyword evidence="1" id="KW-0175">Coiled coil</keyword>
<gene>
    <name evidence="2" type="ORF">JAO74_02155</name>
</gene>
<evidence type="ECO:0000313" key="3">
    <source>
        <dbReference type="Proteomes" id="UP000640426"/>
    </source>
</evidence>
<dbReference type="Proteomes" id="UP000640426">
    <property type="component" value="Unassembled WGS sequence"/>
</dbReference>
<feature type="coiled-coil region" evidence="1">
    <location>
        <begin position="6"/>
        <end position="64"/>
    </location>
</feature>
<proteinExistence type="predicted"/>
<accession>A0ABS0XKN4</accession>
<evidence type="ECO:0000256" key="1">
    <source>
        <dbReference type="SAM" id="Coils"/>
    </source>
</evidence>
<name>A0ABS0XKN4_9SPHN</name>